<evidence type="ECO:0000313" key="2">
    <source>
        <dbReference type="EMBL" id="MQM18399.1"/>
    </source>
</evidence>
<comment type="caution">
    <text evidence="2">The sequence shown here is derived from an EMBL/GenBank/DDBJ whole genome shotgun (WGS) entry which is preliminary data.</text>
</comment>
<dbReference type="AlphaFoldDB" id="A0A843XFY8"/>
<dbReference type="EMBL" id="NMUH01008162">
    <property type="protein sequence ID" value="MQM18399.1"/>
    <property type="molecule type" value="Genomic_DNA"/>
</dbReference>
<name>A0A843XFY8_COLES</name>
<keyword evidence="3" id="KW-1185">Reference proteome</keyword>
<reference evidence="2" key="1">
    <citation type="submission" date="2017-07" db="EMBL/GenBank/DDBJ databases">
        <title>Taro Niue Genome Assembly and Annotation.</title>
        <authorList>
            <person name="Atibalentja N."/>
            <person name="Keating K."/>
            <person name="Fields C.J."/>
        </authorList>
    </citation>
    <scope>NUCLEOTIDE SEQUENCE</scope>
    <source>
        <strain evidence="2">Niue_2</strain>
        <tissue evidence="2">Leaf</tissue>
    </source>
</reference>
<keyword evidence="1" id="KW-0732">Signal</keyword>
<feature type="signal peptide" evidence="1">
    <location>
        <begin position="1"/>
        <end position="20"/>
    </location>
</feature>
<organism evidence="2 3">
    <name type="scientific">Colocasia esculenta</name>
    <name type="common">Wild taro</name>
    <name type="synonym">Arum esculentum</name>
    <dbReference type="NCBI Taxonomy" id="4460"/>
    <lineage>
        <taxon>Eukaryota</taxon>
        <taxon>Viridiplantae</taxon>
        <taxon>Streptophyta</taxon>
        <taxon>Embryophyta</taxon>
        <taxon>Tracheophyta</taxon>
        <taxon>Spermatophyta</taxon>
        <taxon>Magnoliopsida</taxon>
        <taxon>Liliopsida</taxon>
        <taxon>Araceae</taxon>
        <taxon>Aroideae</taxon>
        <taxon>Colocasieae</taxon>
        <taxon>Colocasia</taxon>
    </lineage>
</organism>
<evidence type="ECO:0000313" key="3">
    <source>
        <dbReference type="Proteomes" id="UP000652761"/>
    </source>
</evidence>
<protein>
    <recommendedName>
        <fullName evidence="4">Secreted protein</fullName>
    </recommendedName>
</protein>
<gene>
    <name evidence="2" type="ORF">Taro_051390</name>
</gene>
<dbReference type="Proteomes" id="UP000652761">
    <property type="component" value="Unassembled WGS sequence"/>
</dbReference>
<feature type="chain" id="PRO_5032683240" description="Secreted protein" evidence="1">
    <location>
        <begin position="21"/>
        <end position="120"/>
    </location>
</feature>
<proteinExistence type="predicted"/>
<accession>A0A843XFY8</accession>
<sequence>MNATALGVAFLLPLFGGCRLHGCRVSLARQSANVGLVKATVTQVAIRSRRRAWRSSARPGEAAARVSWRFEVLEVREACSRREDVVWSGGNAEGSLVFAFFAKFINYRYHARVSIKAWKT</sequence>
<evidence type="ECO:0008006" key="4">
    <source>
        <dbReference type="Google" id="ProtNLM"/>
    </source>
</evidence>
<evidence type="ECO:0000256" key="1">
    <source>
        <dbReference type="SAM" id="SignalP"/>
    </source>
</evidence>